<dbReference type="Pfam" id="PF13563">
    <property type="entry name" value="2_5_RNA_ligase2"/>
    <property type="match status" value="1"/>
</dbReference>
<evidence type="ECO:0000313" key="2">
    <source>
        <dbReference type="EMBL" id="TLF78470.1"/>
    </source>
</evidence>
<keyword evidence="2" id="KW-0436">Ligase</keyword>
<gene>
    <name evidence="2" type="ORF">FEK34_11590</name>
</gene>
<dbReference type="EMBL" id="VBUT01000004">
    <property type="protein sequence ID" value="TLF78470.1"/>
    <property type="molecule type" value="Genomic_DNA"/>
</dbReference>
<name>A0A5R8NS03_9NOCA</name>
<dbReference type="GO" id="GO:0016874">
    <property type="term" value="F:ligase activity"/>
    <property type="evidence" value="ECO:0007669"/>
    <property type="project" value="UniProtKB-KW"/>
</dbReference>
<sequence length="345" mass="37486">MNRIPSKQAAPAEALSSPAHGRSTARPPLLRNSASLSARLTDKESPRRPGLACHILLARVVLVQMNGRSPITEHSGTRGLLAGERYAAMRRLGCTYTRGRPAPPSREHAVGMSDQANRTFPAAMPSSTADPAVIHANDWAAFAGLESLQSHWELKAWPTGHRAYYWYVTFDDARLVALARKCQEFLGDDCLDPVPHDGLHITLLGIGGTADVSGRRLSELVAAAEERLAGFAPFELVVGPLAGSRSAIRFSVAPWDPLLELHRLLVDCTGRVLPGKRPGPAHFRPHLGIGYLNAPRSARALVEKVAALHDLPPVHVSVDTVELVELRREEHAYRWDTRAAISLSG</sequence>
<protein>
    <submittedName>
        <fullName evidence="2">2'-5' RNA ligase family protein</fullName>
    </submittedName>
</protein>
<comment type="caution">
    <text evidence="2">The sequence shown here is derived from an EMBL/GenBank/DDBJ whole genome shotgun (WGS) entry which is preliminary data.</text>
</comment>
<feature type="region of interest" description="Disordered" evidence="1">
    <location>
        <begin position="1"/>
        <end position="32"/>
    </location>
</feature>
<dbReference type="AlphaFoldDB" id="A0A5R8NS03"/>
<dbReference type="InterPro" id="IPR009097">
    <property type="entry name" value="Cyclic_Pdiesterase"/>
</dbReference>
<reference evidence="2 3" key="1">
    <citation type="submission" date="2019-05" db="EMBL/GenBank/DDBJ databases">
        <title>Genomes sequences of two Nocardia cyriacigeorgica environmental isolates, type strains Nocardia asteroides ATCC 19247 and Nocardia cyriacigeorgica DSM 44484.</title>
        <authorList>
            <person name="Vautrin F."/>
            <person name="Bergeron E."/>
            <person name="Dubost A."/>
            <person name="Abrouk D."/>
            <person name="Rodriguez Nava V."/>
            <person name="Pujic P."/>
        </authorList>
    </citation>
    <scope>NUCLEOTIDE SEQUENCE [LARGE SCALE GENOMIC DNA]</scope>
    <source>
        <strain evidence="2 3">EML 446</strain>
    </source>
</reference>
<evidence type="ECO:0000256" key="1">
    <source>
        <dbReference type="SAM" id="MobiDB-lite"/>
    </source>
</evidence>
<proteinExistence type="predicted"/>
<dbReference type="Proteomes" id="UP000306378">
    <property type="component" value="Unassembled WGS sequence"/>
</dbReference>
<accession>A0A5R8NS03</accession>
<dbReference type="Gene3D" id="3.90.1140.10">
    <property type="entry name" value="Cyclic phosphodiesterase"/>
    <property type="match status" value="1"/>
</dbReference>
<dbReference type="SUPFAM" id="SSF55144">
    <property type="entry name" value="LigT-like"/>
    <property type="match status" value="1"/>
</dbReference>
<evidence type="ECO:0000313" key="3">
    <source>
        <dbReference type="Proteomes" id="UP000306378"/>
    </source>
</evidence>
<organism evidence="2 3">
    <name type="scientific">Nocardia cyriacigeorgica</name>
    <dbReference type="NCBI Taxonomy" id="135487"/>
    <lineage>
        <taxon>Bacteria</taxon>
        <taxon>Bacillati</taxon>
        <taxon>Actinomycetota</taxon>
        <taxon>Actinomycetes</taxon>
        <taxon>Mycobacteriales</taxon>
        <taxon>Nocardiaceae</taxon>
        <taxon>Nocardia</taxon>
    </lineage>
</organism>